<keyword evidence="2" id="KW-0575">Peroxidase</keyword>
<evidence type="ECO:0000256" key="3">
    <source>
        <dbReference type="ARBA" id="ARBA00022617"/>
    </source>
</evidence>
<dbReference type="AlphaFoldDB" id="A0A1Y2M224"/>
<keyword evidence="10" id="KW-1185">Reference proteome</keyword>
<proteinExistence type="inferred from homology"/>
<evidence type="ECO:0000313" key="10">
    <source>
        <dbReference type="Proteomes" id="UP000193240"/>
    </source>
</evidence>
<dbReference type="PROSITE" id="PS51405">
    <property type="entry name" value="HEME_HALOPEROXIDASE"/>
    <property type="match status" value="1"/>
</dbReference>
<dbReference type="GO" id="GO:0046872">
    <property type="term" value="F:metal ion binding"/>
    <property type="evidence" value="ECO:0007669"/>
    <property type="project" value="UniProtKB-KW"/>
</dbReference>
<evidence type="ECO:0000256" key="5">
    <source>
        <dbReference type="ARBA" id="ARBA00023002"/>
    </source>
</evidence>
<dbReference type="InterPro" id="IPR036851">
    <property type="entry name" value="Chloroperoxidase-like_sf"/>
</dbReference>
<evidence type="ECO:0000313" key="9">
    <source>
        <dbReference type="EMBL" id="OSS50184.1"/>
    </source>
</evidence>
<dbReference type="Proteomes" id="UP000193240">
    <property type="component" value="Unassembled WGS sequence"/>
</dbReference>
<evidence type="ECO:0000256" key="2">
    <source>
        <dbReference type="ARBA" id="ARBA00022559"/>
    </source>
</evidence>
<dbReference type="OMA" id="AFANPIF"/>
<organism evidence="9 10">
    <name type="scientific">Epicoccum nigrum</name>
    <name type="common">Soil fungus</name>
    <name type="synonym">Epicoccum purpurascens</name>
    <dbReference type="NCBI Taxonomy" id="105696"/>
    <lineage>
        <taxon>Eukaryota</taxon>
        <taxon>Fungi</taxon>
        <taxon>Dikarya</taxon>
        <taxon>Ascomycota</taxon>
        <taxon>Pezizomycotina</taxon>
        <taxon>Dothideomycetes</taxon>
        <taxon>Pleosporomycetidae</taxon>
        <taxon>Pleosporales</taxon>
        <taxon>Pleosporineae</taxon>
        <taxon>Didymellaceae</taxon>
        <taxon>Epicoccum</taxon>
    </lineage>
</organism>
<keyword evidence="4" id="KW-0479">Metal-binding</keyword>
<protein>
    <recommendedName>
        <fullName evidence="8">Heme haloperoxidase family profile domain-containing protein</fullName>
    </recommendedName>
</protein>
<gene>
    <name evidence="9" type="ORF">B5807_04768</name>
</gene>
<keyword evidence="6" id="KW-0408">Iron</keyword>
<dbReference type="InterPro" id="IPR000028">
    <property type="entry name" value="Chloroperoxidase"/>
</dbReference>
<dbReference type="EMBL" id="KZ107842">
    <property type="protein sequence ID" value="OSS50184.1"/>
    <property type="molecule type" value="Genomic_DNA"/>
</dbReference>
<keyword evidence="3" id="KW-0349">Heme</keyword>
<reference evidence="9 10" key="1">
    <citation type="journal article" date="2017" name="Genome Announc.">
        <title>Genome sequence of the saprophytic ascomycete Epicoccum nigrum ICMP 19927 strain isolated from New Zealand.</title>
        <authorList>
            <person name="Fokin M."/>
            <person name="Fleetwood D."/>
            <person name="Weir B.S."/>
            <person name="Villas-Boas S.G."/>
        </authorList>
    </citation>
    <scope>NUCLEOTIDE SEQUENCE [LARGE SCALE GENOMIC DNA]</scope>
    <source>
        <strain evidence="9 10">ICMP 19927</strain>
    </source>
</reference>
<dbReference type="GO" id="GO:0004601">
    <property type="term" value="F:peroxidase activity"/>
    <property type="evidence" value="ECO:0007669"/>
    <property type="project" value="UniProtKB-KW"/>
</dbReference>
<evidence type="ECO:0000256" key="1">
    <source>
        <dbReference type="ARBA" id="ARBA00001970"/>
    </source>
</evidence>
<accession>A0A1Y2M224</accession>
<dbReference type="STRING" id="105696.A0A1Y2M224"/>
<sequence length="272" mass="30509">MSNEQTPLFAKHAPIGTYVPAGPGDKRSPCPMINSLANHGYLPRNGQDVLARDVKAAMTEIGISGGLGTIFVNSVYNVHQTKEEKSKTNFLSRFWATVRDPWTLLAGFGMRRQGQKDASGRPVLDLDQLALHGAIEHDVSLTRRDTAQKEGNCTRQEDLMDDLLAATTDGKTLTREDLAGLRKRRIEKQREDNPGLTYGSLQHELGCGEIALMLNVFGNGKQVPRNYVEALFKEERLPLEEGWKRRWWWTVGLVEVKMTVEKVKKLIGLEIK</sequence>
<dbReference type="InParanoid" id="A0A1Y2M224"/>
<dbReference type="Gene3D" id="1.10.489.10">
    <property type="entry name" value="Chloroperoxidase-like"/>
    <property type="match status" value="1"/>
</dbReference>
<keyword evidence="5" id="KW-0560">Oxidoreductase</keyword>
<evidence type="ECO:0000256" key="4">
    <source>
        <dbReference type="ARBA" id="ARBA00022723"/>
    </source>
</evidence>
<dbReference type="PANTHER" id="PTHR33577">
    <property type="entry name" value="STERIGMATOCYSTIN BIOSYNTHESIS PEROXIDASE STCC-RELATED"/>
    <property type="match status" value="1"/>
</dbReference>
<feature type="domain" description="Heme haloperoxidase family profile" evidence="8">
    <location>
        <begin position="14"/>
        <end position="258"/>
    </location>
</feature>
<dbReference type="Pfam" id="PF01328">
    <property type="entry name" value="Peroxidase_2"/>
    <property type="match status" value="1"/>
</dbReference>
<evidence type="ECO:0000259" key="8">
    <source>
        <dbReference type="PROSITE" id="PS51405"/>
    </source>
</evidence>
<dbReference type="PANTHER" id="PTHR33577:SF9">
    <property type="entry name" value="PEROXIDASE STCC"/>
    <property type="match status" value="1"/>
</dbReference>
<dbReference type="SUPFAM" id="SSF47571">
    <property type="entry name" value="Cloroperoxidase"/>
    <property type="match status" value="1"/>
</dbReference>
<name>A0A1Y2M224_EPING</name>
<evidence type="ECO:0000256" key="6">
    <source>
        <dbReference type="ARBA" id="ARBA00023004"/>
    </source>
</evidence>
<evidence type="ECO:0000256" key="7">
    <source>
        <dbReference type="ARBA" id="ARBA00025795"/>
    </source>
</evidence>
<comment type="similarity">
    <text evidence="7">Belongs to the chloroperoxidase family.</text>
</comment>
<comment type="cofactor">
    <cofactor evidence="1">
        <name>heme b</name>
        <dbReference type="ChEBI" id="CHEBI:60344"/>
    </cofactor>
</comment>